<comment type="caution">
    <text evidence="1">The sequence shown here is derived from an EMBL/GenBank/DDBJ whole genome shotgun (WGS) entry which is preliminary data.</text>
</comment>
<accession>A0AAW8S1L3</accession>
<gene>
    <name evidence="1" type="ORF">P7D43_19860</name>
</gene>
<dbReference type="AlphaFoldDB" id="A0AAW8S1L3"/>
<evidence type="ECO:0000313" key="2">
    <source>
        <dbReference type="Proteomes" id="UP001260773"/>
    </source>
</evidence>
<sequence>MSKSKKEKRKLLAQLKNQNKQKFTNQTLSNKNGITRIRYLPDTDKVELTIKMEMIPPSQTEYLQSLDPKSIDIASEKLKNLNYTKVSDSEIQSILSSALAYKKDFVSLLPMSTSCFTIPAGTVLYRVRDKNTDFNCESQFWYNPVGSTYYNRLNKPQDPIFYISDSPMTSMLESKIPQNEEFYLLAYLTLEEITLVNIAPSYIDSSQYPEIEKKVGTFLTNEFSRDVPTNKNEIYRITNCIENFFFPYKIHNFDGWNYPSAVRENKTSIAVCPESADQKLAFLYLAECLYKENEGFLIKNPQSVNANWKLLPINNQNNFNNLEQYRIQKIQKHYSSLLW</sequence>
<dbReference type="RefSeq" id="WP_048720788.1">
    <property type="nucleotide sequence ID" value="NZ_JAQCOW010000149.1"/>
</dbReference>
<name>A0AAW8S1L3_ENTAV</name>
<proteinExistence type="predicted"/>
<dbReference type="Proteomes" id="UP001260773">
    <property type="component" value="Unassembled WGS sequence"/>
</dbReference>
<organism evidence="1 2">
    <name type="scientific">Enterococcus avium</name>
    <name type="common">Streptococcus avium</name>
    <dbReference type="NCBI Taxonomy" id="33945"/>
    <lineage>
        <taxon>Bacteria</taxon>
        <taxon>Bacillati</taxon>
        <taxon>Bacillota</taxon>
        <taxon>Bacilli</taxon>
        <taxon>Lactobacillales</taxon>
        <taxon>Enterococcaceae</taxon>
        <taxon>Enterococcus</taxon>
    </lineage>
</organism>
<reference evidence="1" key="1">
    <citation type="submission" date="2023-03" db="EMBL/GenBank/DDBJ databases">
        <authorList>
            <person name="Shen W."/>
            <person name="Cai J."/>
        </authorList>
    </citation>
    <scope>NUCLEOTIDE SEQUENCE</scope>
    <source>
        <strain evidence="1">P33-2</strain>
    </source>
</reference>
<protein>
    <submittedName>
        <fullName evidence="1">RES domain-containing protein</fullName>
    </submittedName>
</protein>
<evidence type="ECO:0000313" key="1">
    <source>
        <dbReference type="EMBL" id="MDT2404627.1"/>
    </source>
</evidence>
<dbReference type="EMBL" id="JARPWH010000120">
    <property type="protein sequence ID" value="MDT2404627.1"/>
    <property type="molecule type" value="Genomic_DNA"/>
</dbReference>